<comment type="caution">
    <text evidence="9">The sequence shown here is derived from an EMBL/GenBank/DDBJ whole genome shotgun (WGS) entry which is preliminary data.</text>
</comment>
<evidence type="ECO:0000259" key="8">
    <source>
        <dbReference type="PROSITE" id="PS51918"/>
    </source>
</evidence>
<dbReference type="PANTHER" id="PTHR43076">
    <property type="entry name" value="FO SYNTHASE (COFH)"/>
    <property type="match status" value="1"/>
</dbReference>
<gene>
    <name evidence="9" type="primary">cofH</name>
    <name evidence="9" type="ORF">EAF64_05005</name>
</gene>
<evidence type="ECO:0000256" key="1">
    <source>
        <dbReference type="ARBA" id="ARBA00001966"/>
    </source>
</evidence>
<dbReference type="PANTHER" id="PTHR43076:SF1">
    <property type="entry name" value="LIPOYL SYNTHASE 2"/>
    <property type="match status" value="1"/>
</dbReference>
<dbReference type="SFLD" id="SFLDG01064">
    <property type="entry name" value="F420__menaquinone_cofactor_bio"/>
    <property type="match status" value="1"/>
</dbReference>
<accession>A0A498L6S5</accession>
<dbReference type="Proteomes" id="UP000289691">
    <property type="component" value="Unassembled WGS sequence"/>
</dbReference>
<dbReference type="EMBL" id="RDFA01000001">
    <property type="protein sequence ID" value="RXK51992.1"/>
    <property type="molecule type" value="Genomic_DNA"/>
</dbReference>
<dbReference type="InterPro" id="IPR020050">
    <property type="entry name" value="FO_synthase_su2"/>
</dbReference>
<dbReference type="InterPro" id="IPR007197">
    <property type="entry name" value="rSAM"/>
</dbReference>
<keyword evidence="2" id="KW-0004">4Fe-4S</keyword>
<evidence type="ECO:0000256" key="4">
    <source>
        <dbReference type="ARBA" id="ARBA00022723"/>
    </source>
</evidence>
<dbReference type="GO" id="GO:0051539">
    <property type="term" value="F:4 iron, 4 sulfur cluster binding"/>
    <property type="evidence" value="ECO:0007669"/>
    <property type="project" value="UniProtKB-KW"/>
</dbReference>
<keyword evidence="6" id="KW-0411">Iron-sulfur</keyword>
<dbReference type="RefSeq" id="WP_129067847.1">
    <property type="nucleotide sequence ID" value="NZ_RDFA01000001.1"/>
</dbReference>
<dbReference type="InterPro" id="IPR058240">
    <property type="entry name" value="rSAM_sf"/>
</dbReference>
<dbReference type="GO" id="GO:0044689">
    <property type="term" value="F:7,8-didemethyl-8-hydroxy-5-deazariboflavin synthase activity"/>
    <property type="evidence" value="ECO:0007669"/>
    <property type="project" value="TreeGrafter"/>
</dbReference>
<comment type="cofactor">
    <cofactor evidence="1">
        <name>[4Fe-4S] cluster</name>
        <dbReference type="ChEBI" id="CHEBI:49883"/>
    </cofactor>
</comment>
<dbReference type="AlphaFoldDB" id="A0A498L6S5"/>
<dbReference type="InterPro" id="IPR013785">
    <property type="entry name" value="Aldolase_TIM"/>
</dbReference>
<sequence>MSDAVTPSVPRGEFDFQHRPETDQSFENALAKARAGDRLTVADGIELLTTGTDRPGIDRERKERVLEAADRRRAEVVGEEVTFVANLNNNVTTACNTGCLFCNFKDRSEQFRTSNGADHGGFTKTPAESREIVADAVERGIYEVTSVSGLHPAFALDEEHREILETSERGDLNYRPPAEYETDPGNYVEQIAAMNVGGVHVHSMTPEEAYHARRGTDWSYEEVFRRLKAAGLDSVPGTAAEILVDEVREVICPGKIGTDEWLEAMEAAATVGLDTTATIMYGHVENEAHRALHLDRVRDLQDRTGAITEFVPLSFVHEETPLAERGMVTGGATTHEDELMIAVSRLYLDNIEHVQSSWVKYGDAQGLKMLTCGADDFMGTILSEEITKRAGGGFGECRSIREYADMIAAIGRIPVERSTDYEHRRRVDPGADTLGPRLGPRADGTPLLRDH</sequence>
<feature type="compositionally biased region" description="Basic and acidic residues" evidence="7">
    <location>
        <begin position="12"/>
        <end position="21"/>
    </location>
</feature>
<dbReference type="GO" id="GO:0046872">
    <property type="term" value="F:metal ion binding"/>
    <property type="evidence" value="ECO:0007669"/>
    <property type="project" value="UniProtKB-KW"/>
</dbReference>
<keyword evidence="4" id="KW-0479">Metal-binding</keyword>
<protein>
    <submittedName>
        <fullName evidence="9">7,8-didemethyl-8-hydroxy-5-deazariboflavin synthase subunit CofH</fullName>
    </submittedName>
</protein>
<evidence type="ECO:0000256" key="5">
    <source>
        <dbReference type="ARBA" id="ARBA00023004"/>
    </source>
</evidence>
<dbReference type="SFLD" id="SFLDS00029">
    <property type="entry name" value="Radical_SAM"/>
    <property type="match status" value="1"/>
</dbReference>
<dbReference type="PROSITE" id="PS51918">
    <property type="entry name" value="RADICAL_SAM"/>
    <property type="match status" value="1"/>
</dbReference>
<dbReference type="SUPFAM" id="SSF102114">
    <property type="entry name" value="Radical SAM enzymes"/>
    <property type="match status" value="1"/>
</dbReference>
<proteinExistence type="predicted"/>
<feature type="region of interest" description="Disordered" evidence="7">
    <location>
        <begin position="1"/>
        <end position="21"/>
    </location>
</feature>
<evidence type="ECO:0000256" key="2">
    <source>
        <dbReference type="ARBA" id="ARBA00022485"/>
    </source>
</evidence>
<name>A0A498L6S5_9EURY</name>
<keyword evidence="10" id="KW-1185">Reference proteome</keyword>
<dbReference type="InterPro" id="IPR045567">
    <property type="entry name" value="CofH/MnqC-like_C"/>
</dbReference>
<feature type="region of interest" description="Disordered" evidence="7">
    <location>
        <begin position="421"/>
        <end position="451"/>
    </location>
</feature>
<evidence type="ECO:0000313" key="10">
    <source>
        <dbReference type="Proteomes" id="UP000289691"/>
    </source>
</evidence>
<dbReference type="Gene3D" id="3.20.20.70">
    <property type="entry name" value="Aldolase class I"/>
    <property type="match status" value="1"/>
</dbReference>
<dbReference type="CDD" id="cd01335">
    <property type="entry name" value="Radical_SAM"/>
    <property type="match status" value="1"/>
</dbReference>
<dbReference type="Pfam" id="PF19288">
    <property type="entry name" value="CofH_C"/>
    <property type="match status" value="1"/>
</dbReference>
<keyword evidence="5" id="KW-0408">Iron</keyword>
<keyword evidence="3" id="KW-0949">S-adenosyl-L-methionine</keyword>
<dbReference type="NCBIfam" id="NF005609">
    <property type="entry name" value="PRK07360.1"/>
    <property type="match status" value="1"/>
</dbReference>
<organism evidence="9 10">
    <name type="scientific">Halorientalis pallida</name>
    <dbReference type="NCBI Taxonomy" id="2479928"/>
    <lineage>
        <taxon>Archaea</taxon>
        <taxon>Methanobacteriati</taxon>
        <taxon>Methanobacteriota</taxon>
        <taxon>Stenosarchaea group</taxon>
        <taxon>Halobacteria</taxon>
        <taxon>Halobacteriales</taxon>
        <taxon>Haloarculaceae</taxon>
        <taxon>Halorientalis</taxon>
    </lineage>
</organism>
<evidence type="ECO:0000313" key="9">
    <source>
        <dbReference type="EMBL" id="RXK51992.1"/>
    </source>
</evidence>
<dbReference type="SFLD" id="SFLDG01388">
    <property type="entry name" value="7_8-didemethyl-8-hydroxy-5-dea"/>
    <property type="match status" value="1"/>
</dbReference>
<evidence type="ECO:0000256" key="3">
    <source>
        <dbReference type="ARBA" id="ARBA00022691"/>
    </source>
</evidence>
<dbReference type="Pfam" id="PF04055">
    <property type="entry name" value="Radical_SAM"/>
    <property type="match status" value="1"/>
</dbReference>
<dbReference type="InterPro" id="IPR034405">
    <property type="entry name" value="F420"/>
</dbReference>
<evidence type="ECO:0000256" key="7">
    <source>
        <dbReference type="SAM" id="MobiDB-lite"/>
    </source>
</evidence>
<evidence type="ECO:0000256" key="6">
    <source>
        <dbReference type="ARBA" id="ARBA00023014"/>
    </source>
</evidence>
<dbReference type="NCBIfam" id="TIGR00423">
    <property type="entry name" value="CofH family radical SAM protein"/>
    <property type="match status" value="1"/>
</dbReference>
<feature type="domain" description="Radical SAM core" evidence="8">
    <location>
        <begin position="81"/>
        <end position="352"/>
    </location>
</feature>
<dbReference type="GO" id="GO:0016765">
    <property type="term" value="F:transferase activity, transferring alkyl or aryl (other than methyl) groups"/>
    <property type="evidence" value="ECO:0007669"/>
    <property type="project" value="InterPro"/>
</dbReference>
<dbReference type="OrthoDB" id="8186at2157"/>
<reference evidence="9 10" key="1">
    <citation type="submission" date="2019-01" db="EMBL/GenBank/DDBJ databases">
        <title>Halorientalis sp. F13-25 a new haloarchaeum isolated from hypersaline water.</title>
        <authorList>
            <person name="Ana D.-V."/>
            <person name="Cristina S.-P."/>
            <person name="Antonio V."/>
        </authorList>
    </citation>
    <scope>NUCLEOTIDE SEQUENCE [LARGE SCALE GENOMIC DNA]</scope>
    <source>
        <strain evidence="9 10">F13-25</strain>
    </source>
</reference>